<feature type="transmembrane region" description="Helical" evidence="13">
    <location>
        <begin position="68"/>
        <end position="87"/>
    </location>
</feature>
<evidence type="ECO:0000256" key="12">
    <source>
        <dbReference type="ARBA" id="ARBA00034430"/>
    </source>
</evidence>
<keyword evidence="8 13" id="KW-1133">Transmembrane helix</keyword>
<keyword evidence="9" id="KW-0406">Ion transport</keyword>
<feature type="transmembrane region" description="Helical" evidence="13">
    <location>
        <begin position="108"/>
        <end position="127"/>
    </location>
</feature>
<evidence type="ECO:0000256" key="7">
    <source>
        <dbReference type="ARBA" id="ARBA00022958"/>
    </source>
</evidence>
<keyword evidence="7" id="KW-0630">Potassium</keyword>
<evidence type="ECO:0000313" key="14">
    <source>
        <dbReference type="EMBL" id="MFC4233468.1"/>
    </source>
</evidence>
<evidence type="ECO:0000256" key="10">
    <source>
        <dbReference type="ARBA" id="ARBA00023136"/>
    </source>
</evidence>
<evidence type="ECO:0000256" key="8">
    <source>
        <dbReference type="ARBA" id="ARBA00022989"/>
    </source>
</evidence>
<reference evidence="15" key="1">
    <citation type="journal article" date="2019" name="Int. J. Syst. Evol. Microbiol.">
        <title>The Global Catalogue of Microorganisms (GCM) 10K type strain sequencing project: providing services to taxonomists for standard genome sequencing and annotation.</title>
        <authorList>
            <consortium name="The Broad Institute Genomics Platform"/>
            <consortium name="The Broad Institute Genome Sequencing Center for Infectious Disease"/>
            <person name="Wu L."/>
            <person name="Ma J."/>
        </authorList>
    </citation>
    <scope>NUCLEOTIDE SEQUENCE [LARGE SCALE GENOMIC DNA]</scope>
    <source>
        <strain evidence="15">CECT 8010</strain>
    </source>
</reference>
<comment type="caution">
    <text evidence="14">The sequence shown here is derived from an EMBL/GenBank/DDBJ whole genome shotgun (WGS) entry which is preliminary data.</text>
</comment>
<dbReference type="EMBL" id="JBHSDC010000029">
    <property type="protein sequence ID" value="MFC4233468.1"/>
    <property type="molecule type" value="Genomic_DNA"/>
</dbReference>
<comment type="catalytic activity">
    <reaction evidence="12">
        <text>K(+)(in) = K(+)(out)</text>
        <dbReference type="Rhea" id="RHEA:29463"/>
        <dbReference type="ChEBI" id="CHEBI:29103"/>
    </reaction>
</comment>
<keyword evidence="10 13" id="KW-0472">Membrane</keyword>
<evidence type="ECO:0000256" key="4">
    <source>
        <dbReference type="ARBA" id="ARBA00022538"/>
    </source>
</evidence>
<proteinExistence type="inferred from homology"/>
<keyword evidence="3" id="KW-0813">Transport</keyword>
<protein>
    <submittedName>
        <fullName evidence="14">TMEM175 family protein</fullName>
    </submittedName>
</protein>
<evidence type="ECO:0000256" key="6">
    <source>
        <dbReference type="ARBA" id="ARBA00022826"/>
    </source>
</evidence>
<organism evidence="14 15">
    <name type="scientific">Parasediminibacterium paludis</name>
    <dbReference type="NCBI Taxonomy" id="908966"/>
    <lineage>
        <taxon>Bacteria</taxon>
        <taxon>Pseudomonadati</taxon>
        <taxon>Bacteroidota</taxon>
        <taxon>Chitinophagia</taxon>
        <taxon>Chitinophagales</taxon>
        <taxon>Chitinophagaceae</taxon>
        <taxon>Parasediminibacterium</taxon>
    </lineage>
</organism>
<feature type="transmembrane region" description="Helical" evidence="13">
    <location>
        <begin position="133"/>
        <end position="157"/>
    </location>
</feature>
<evidence type="ECO:0000313" key="15">
    <source>
        <dbReference type="Proteomes" id="UP001595906"/>
    </source>
</evidence>
<evidence type="ECO:0000256" key="1">
    <source>
        <dbReference type="ARBA" id="ARBA00004141"/>
    </source>
</evidence>
<dbReference type="PANTHER" id="PTHR31462">
    <property type="entry name" value="ENDOSOMAL/LYSOSOMAL POTASSIUM CHANNEL TMEM175"/>
    <property type="match status" value="1"/>
</dbReference>
<keyword evidence="15" id="KW-1185">Reference proteome</keyword>
<comment type="similarity">
    <text evidence="2">Belongs to the TMEM175 family.</text>
</comment>
<evidence type="ECO:0000256" key="9">
    <source>
        <dbReference type="ARBA" id="ARBA00023065"/>
    </source>
</evidence>
<accession>A0ABV8Q253</accession>
<dbReference type="Pfam" id="PF06736">
    <property type="entry name" value="TMEM175"/>
    <property type="match status" value="1"/>
</dbReference>
<dbReference type="PANTHER" id="PTHR31462:SF5">
    <property type="entry name" value="ENDOSOMAL_LYSOSOMAL PROTON CHANNEL TMEM175"/>
    <property type="match status" value="1"/>
</dbReference>
<keyword evidence="6" id="KW-0631">Potassium channel</keyword>
<name>A0ABV8Q253_9BACT</name>
<dbReference type="Proteomes" id="UP001595906">
    <property type="component" value="Unassembled WGS sequence"/>
</dbReference>
<keyword evidence="5 13" id="KW-0812">Transmembrane</keyword>
<evidence type="ECO:0000256" key="2">
    <source>
        <dbReference type="ARBA" id="ARBA00006920"/>
    </source>
</evidence>
<evidence type="ECO:0000256" key="13">
    <source>
        <dbReference type="SAM" id="Phobius"/>
    </source>
</evidence>
<sequence>MTPKLDTAQQHHANHEKHPKQDFQVERLAFFSDAVFAIAITLLIIDIKVPKITKDSTSETVWVQLVDLRYSFFALLLSFTLIANYWIRHHFLFKHIHNYNRKTLIADMFVLLPIIFFPFTTAFFAESSENKQVIILALRLFLLNNILSSLAIYTFYWMAIIKHKEMSFEMAIQEKITFTSDTLFTTIIFLIILLITFITENFQIITWIIIISVTSKKIMDTLLKKRLKQ</sequence>
<feature type="transmembrane region" description="Helical" evidence="13">
    <location>
        <begin position="28"/>
        <end position="48"/>
    </location>
</feature>
<evidence type="ECO:0000256" key="11">
    <source>
        <dbReference type="ARBA" id="ARBA00023303"/>
    </source>
</evidence>
<gene>
    <name evidence="14" type="ORF">ACFOW1_16320</name>
</gene>
<evidence type="ECO:0000256" key="5">
    <source>
        <dbReference type="ARBA" id="ARBA00022692"/>
    </source>
</evidence>
<dbReference type="InterPro" id="IPR010617">
    <property type="entry name" value="TMEM175-like"/>
</dbReference>
<evidence type="ECO:0000256" key="3">
    <source>
        <dbReference type="ARBA" id="ARBA00022448"/>
    </source>
</evidence>
<dbReference type="RefSeq" id="WP_379015753.1">
    <property type="nucleotide sequence ID" value="NZ_JBHSDC010000029.1"/>
</dbReference>
<comment type="subcellular location">
    <subcellularLocation>
        <location evidence="1">Membrane</location>
        <topology evidence="1">Multi-pass membrane protein</topology>
    </subcellularLocation>
</comment>
<keyword evidence="4" id="KW-0633">Potassium transport</keyword>
<keyword evidence="11" id="KW-0407">Ion channel</keyword>